<reference evidence="2" key="1">
    <citation type="submission" date="2021-02" db="EMBL/GenBank/DDBJ databases">
        <authorList>
            <person name="Nowell W R."/>
        </authorList>
    </citation>
    <scope>NUCLEOTIDE SEQUENCE</scope>
</reference>
<dbReference type="InterPro" id="IPR008906">
    <property type="entry name" value="HATC_C_dom"/>
</dbReference>
<dbReference type="GO" id="GO:0046983">
    <property type="term" value="F:protein dimerization activity"/>
    <property type="evidence" value="ECO:0007669"/>
    <property type="project" value="InterPro"/>
</dbReference>
<organism evidence="2 4">
    <name type="scientific">Rotaria sordida</name>
    <dbReference type="NCBI Taxonomy" id="392033"/>
    <lineage>
        <taxon>Eukaryota</taxon>
        <taxon>Metazoa</taxon>
        <taxon>Spiralia</taxon>
        <taxon>Gnathifera</taxon>
        <taxon>Rotifera</taxon>
        <taxon>Eurotatoria</taxon>
        <taxon>Bdelloidea</taxon>
        <taxon>Philodinida</taxon>
        <taxon>Philodinidae</taxon>
        <taxon>Rotaria</taxon>
    </lineage>
</organism>
<dbReference type="Proteomes" id="UP000663823">
    <property type="component" value="Unassembled WGS sequence"/>
</dbReference>
<evidence type="ECO:0000313" key="2">
    <source>
        <dbReference type="EMBL" id="CAF3948197.1"/>
    </source>
</evidence>
<dbReference type="EMBL" id="CAJOAX010005445">
    <property type="protein sequence ID" value="CAF3948213.1"/>
    <property type="molecule type" value="Genomic_DNA"/>
</dbReference>
<sequence>MEKHDKGCKKASPSSITQQTIVSFRSTNNENDQHLICLNKRKITNTMTGDGFRVLVQDLTKAGQQFDSNVSVNELETDKIYTIHFWTEQYTKVSFGDVALYTYSSSHGLLVFLLTCRPYDLPDQTANNIRVFTNCVLESYDLKRDLFAFWERQNDLYPFLYLIARDVLIVSATNTAVERLFSASENSVTEARTRLSAQKVDKLMFLKKIFDDSGTTPLLIINSGTTASKGKKR</sequence>
<feature type="domain" description="HAT C-terminal dimerisation" evidence="1">
    <location>
        <begin position="143"/>
        <end position="208"/>
    </location>
</feature>
<gene>
    <name evidence="2" type="ORF">OTI717_LOCUS26237</name>
    <name evidence="3" type="ORF">OTI717_LOCUS26238</name>
</gene>
<name>A0A819KJA6_9BILA</name>
<dbReference type="PANTHER" id="PTHR47611:SF1">
    <property type="entry name" value="CCHC-TYPE DOMAIN-CONTAINING PROTEIN"/>
    <property type="match status" value="1"/>
</dbReference>
<accession>A0A819KJA6</accession>
<dbReference type="PANTHER" id="PTHR47611">
    <property type="entry name" value="HAT DIMERISATION DOMAIN, C-TERMINAL"/>
    <property type="match status" value="1"/>
</dbReference>
<comment type="caution">
    <text evidence="2">The sequence shown here is derived from an EMBL/GenBank/DDBJ whole genome shotgun (WGS) entry which is preliminary data.</text>
</comment>
<dbReference type="SUPFAM" id="SSF53098">
    <property type="entry name" value="Ribonuclease H-like"/>
    <property type="match status" value="1"/>
</dbReference>
<evidence type="ECO:0000259" key="1">
    <source>
        <dbReference type="Pfam" id="PF05699"/>
    </source>
</evidence>
<dbReference type="EMBL" id="CAJOAX010005445">
    <property type="protein sequence ID" value="CAF3948197.1"/>
    <property type="molecule type" value="Genomic_DNA"/>
</dbReference>
<proteinExistence type="predicted"/>
<evidence type="ECO:0000313" key="4">
    <source>
        <dbReference type="Proteomes" id="UP000663823"/>
    </source>
</evidence>
<dbReference type="AlphaFoldDB" id="A0A819KJA6"/>
<evidence type="ECO:0000313" key="3">
    <source>
        <dbReference type="EMBL" id="CAF3948213.1"/>
    </source>
</evidence>
<dbReference type="InterPro" id="IPR012337">
    <property type="entry name" value="RNaseH-like_sf"/>
</dbReference>
<dbReference type="Pfam" id="PF05699">
    <property type="entry name" value="Dimer_Tnp_hAT"/>
    <property type="match status" value="1"/>
</dbReference>
<protein>
    <recommendedName>
        <fullName evidence="1">HAT C-terminal dimerisation domain-containing protein</fullName>
    </recommendedName>
</protein>